<dbReference type="GO" id="GO:0032458">
    <property type="term" value="P:slow endocytic recycling"/>
    <property type="evidence" value="ECO:0007669"/>
    <property type="project" value="Ensembl"/>
</dbReference>
<evidence type="ECO:0000256" key="4">
    <source>
        <dbReference type="PROSITE-ProRule" id="PRU00125"/>
    </source>
</evidence>
<dbReference type="GO" id="GO:0042802">
    <property type="term" value="F:identical protein binding"/>
    <property type="evidence" value="ECO:0007669"/>
    <property type="project" value="Ensembl"/>
</dbReference>
<feature type="compositionally biased region" description="Pro residues" evidence="6">
    <location>
        <begin position="75"/>
        <end position="85"/>
    </location>
</feature>
<dbReference type="CDD" id="cd09444">
    <property type="entry name" value="LIM_Mical_like_1"/>
    <property type="match status" value="1"/>
</dbReference>
<gene>
    <name evidence="9" type="primary">MICALL1</name>
</gene>
<dbReference type="PROSITE" id="PS50023">
    <property type="entry name" value="LIM_DOMAIN_2"/>
    <property type="match status" value="1"/>
</dbReference>
<evidence type="ECO:0000256" key="3">
    <source>
        <dbReference type="ARBA" id="ARBA00023038"/>
    </source>
</evidence>
<dbReference type="Gene3D" id="2.10.110.10">
    <property type="entry name" value="Cysteine Rich Protein"/>
    <property type="match status" value="1"/>
</dbReference>
<evidence type="ECO:0000313" key="10">
    <source>
        <dbReference type="Proteomes" id="UP000291022"/>
    </source>
</evidence>
<dbReference type="Pfam" id="PF12130">
    <property type="entry name" value="bMERB_dom"/>
    <property type="match status" value="1"/>
</dbReference>
<dbReference type="Proteomes" id="UP000291022">
    <property type="component" value="Unassembled WGS sequence"/>
</dbReference>
<dbReference type="GO" id="GO:0006612">
    <property type="term" value="P:protein targeting to membrane"/>
    <property type="evidence" value="ECO:0007669"/>
    <property type="project" value="Ensembl"/>
</dbReference>
<feature type="compositionally biased region" description="Basic and acidic residues" evidence="6">
    <location>
        <begin position="305"/>
        <end position="316"/>
    </location>
</feature>
<feature type="region of interest" description="Disordered" evidence="6">
    <location>
        <begin position="64"/>
        <end position="108"/>
    </location>
</feature>
<dbReference type="SMART" id="SM01203">
    <property type="entry name" value="DUF3585"/>
    <property type="match status" value="1"/>
</dbReference>
<dbReference type="GO" id="GO:0055038">
    <property type="term" value="C:recycling endosome membrane"/>
    <property type="evidence" value="ECO:0007669"/>
    <property type="project" value="Ensembl"/>
</dbReference>
<feature type="compositionally biased region" description="Polar residues" evidence="6">
    <location>
        <begin position="268"/>
        <end position="281"/>
    </location>
</feature>
<dbReference type="GO" id="GO:0005929">
    <property type="term" value="C:cilium"/>
    <property type="evidence" value="ECO:0007669"/>
    <property type="project" value="Ensembl"/>
</dbReference>
<feature type="compositionally biased region" description="Low complexity" evidence="6">
    <location>
        <begin position="387"/>
        <end position="403"/>
    </location>
</feature>
<dbReference type="GO" id="GO:0031267">
    <property type="term" value="F:small GTPase binding"/>
    <property type="evidence" value="ECO:0007669"/>
    <property type="project" value="Ensembl"/>
</dbReference>
<dbReference type="FunFam" id="2.10.110.10:FF:000100">
    <property type="entry name" value="MICAL-like protein 1"/>
    <property type="match status" value="1"/>
</dbReference>
<feature type="compositionally biased region" description="Low complexity" evidence="6">
    <location>
        <begin position="497"/>
        <end position="509"/>
    </location>
</feature>
<evidence type="ECO:0000313" key="9">
    <source>
        <dbReference type="Ensembl" id="ENSUAMP00000026473.1"/>
    </source>
</evidence>
<dbReference type="GO" id="GO:0070300">
    <property type="term" value="F:phosphatidic acid binding"/>
    <property type="evidence" value="ECO:0007669"/>
    <property type="project" value="Ensembl"/>
</dbReference>
<dbReference type="GO" id="GO:0046872">
    <property type="term" value="F:metal ion binding"/>
    <property type="evidence" value="ECO:0007669"/>
    <property type="project" value="UniProtKB-KW"/>
</dbReference>
<feature type="domain" description="LIM zinc-binding" evidence="7">
    <location>
        <begin position="112"/>
        <end position="174"/>
    </location>
</feature>
<dbReference type="PROSITE" id="PS00478">
    <property type="entry name" value="LIM_DOMAIN_1"/>
    <property type="match status" value="1"/>
</dbReference>
<keyword evidence="3 4" id="KW-0440">LIM domain</keyword>
<dbReference type="OMA" id="QSDHYIP"/>
<dbReference type="Pfam" id="PF00412">
    <property type="entry name" value="LIM"/>
    <property type="match status" value="1"/>
</dbReference>
<dbReference type="GO" id="GO:0005912">
    <property type="term" value="C:adherens junction"/>
    <property type="evidence" value="ECO:0007669"/>
    <property type="project" value="Ensembl"/>
</dbReference>
<proteinExistence type="predicted"/>
<reference evidence="9" key="3">
    <citation type="submission" date="2025-09" db="UniProtKB">
        <authorList>
            <consortium name="Ensembl"/>
        </authorList>
    </citation>
    <scope>IDENTIFICATION</scope>
</reference>
<dbReference type="InterPro" id="IPR001781">
    <property type="entry name" value="Znf_LIM"/>
</dbReference>
<organism evidence="9 10">
    <name type="scientific">Ursus americanus</name>
    <name type="common">American black bear</name>
    <name type="synonym">Euarctos americanus</name>
    <dbReference type="NCBI Taxonomy" id="9643"/>
    <lineage>
        <taxon>Eukaryota</taxon>
        <taxon>Metazoa</taxon>
        <taxon>Chordata</taxon>
        <taxon>Craniata</taxon>
        <taxon>Vertebrata</taxon>
        <taxon>Euteleostomi</taxon>
        <taxon>Mammalia</taxon>
        <taxon>Eutheria</taxon>
        <taxon>Laurasiatheria</taxon>
        <taxon>Carnivora</taxon>
        <taxon>Caniformia</taxon>
        <taxon>Ursidae</taxon>
        <taxon>Ursus</taxon>
    </lineage>
</organism>
<protein>
    <submittedName>
        <fullName evidence="9">MICAL like 1</fullName>
    </submittedName>
</protein>
<dbReference type="Ensembl" id="ENSUAMT00000029528.1">
    <property type="protein sequence ID" value="ENSUAMP00000026473.1"/>
    <property type="gene ID" value="ENSUAMG00000020500.1"/>
</dbReference>
<feature type="domain" description="BMERB" evidence="8">
    <location>
        <begin position="590"/>
        <end position="737"/>
    </location>
</feature>
<keyword evidence="2 4" id="KW-0862">Zinc</keyword>
<keyword evidence="10" id="KW-1185">Reference proteome</keyword>
<dbReference type="AlphaFoldDB" id="A0A452S369"/>
<dbReference type="GO" id="GO:0002042">
    <property type="term" value="P:cell migration involved in sprouting angiogenesis"/>
    <property type="evidence" value="ECO:0007669"/>
    <property type="project" value="Ensembl"/>
</dbReference>
<feature type="compositionally biased region" description="Pro residues" evidence="6">
    <location>
        <begin position="331"/>
        <end position="342"/>
    </location>
</feature>
<dbReference type="GO" id="GO:0031175">
    <property type="term" value="P:neuron projection development"/>
    <property type="evidence" value="ECO:0007669"/>
    <property type="project" value="Ensembl"/>
</dbReference>
<keyword evidence="1 4" id="KW-0479">Metal-binding</keyword>
<dbReference type="GO" id="GO:0005770">
    <property type="term" value="C:late endosome"/>
    <property type="evidence" value="ECO:0007669"/>
    <property type="project" value="Ensembl"/>
</dbReference>
<feature type="coiled-coil region" evidence="5">
    <location>
        <begin position="600"/>
        <end position="627"/>
    </location>
</feature>
<feature type="region of interest" description="Disordered" evidence="6">
    <location>
        <begin position="175"/>
        <end position="573"/>
    </location>
</feature>
<reference evidence="10" key="1">
    <citation type="submission" date="2016-06" db="EMBL/GenBank/DDBJ databases">
        <title>De novo assembly and RNA-Seq shows season-dependent expression and editing in black bear kidneys.</title>
        <authorList>
            <person name="Korstanje R."/>
            <person name="Srivastava A."/>
            <person name="Sarsani V.K."/>
            <person name="Sheehan S.M."/>
            <person name="Seger R.L."/>
            <person name="Barter M.E."/>
            <person name="Lindqvist C."/>
            <person name="Brody L.C."/>
            <person name="Mullikin J.C."/>
        </authorList>
    </citation>
    <scope>NUCLEOTIDE SEQUENCE [LARGE SCALE GENOMIC DNA]</scope>
</reference>
<dbReference type="SUPFAM" id="SSF57716">
    <property type="entry name" value="Glucocorticoid receptor-like (DNA-binding domain)"/>
    <property type="match status" value="2"/>
</dbReference>
<dbReference type="STRING" id="9643.ENSUAMP00000026473"/>
<dbReference type="PROSITE" id="PS51848">
    <property type="entry name" value="BMERB"/>
    <property type="match status" value="1"/>
</dbReference>
<dbReference type="GO" id="GO:0097320">
    <property type="term" value="P:plasma membrane tubulation"/>
    <property type="evidence" value="ECO:0007669"/>
    <property type="project" value="Ensembl"/>
</dbReference>
<evidence type="ECO:0000256" key="6">
    <source>
        <dbReference type="SAM" id="MobiDB-lite"/>
    </source>
</evidence>
<evidence type="ECO:0000259" key="8">
    <source>
        <dbReference type="PROSITE" id="PS51848"/>
    </source>
</evidence>
<feature type="compositionally biased region" description="Low complexity" evidence="6">
    <location>
        <begin position="451"/>
        <end position="486"/>
    </location>
</feature>
<dbReference type="PANTHER" id="PTHR23167">
    <property type="entry name" value="CALPONIN HOMOLOGY DOMAIN-CONTAINING PROTEIN DDB_G0272472-RELATED"/>
    <property type="match status" value="1"/>
</dbReference>
<dbReference type="GO" id="GO:0005814">
    <property type="term" value="C:centriole"/>
    <property type="evidence" value="ECO:0007669"/>
    <property type="project" value="Ensembl"/>
</dbReference>
<evidence type="ECO:0000259" key="7">
    <source>
        <dbReference type="PROSITE" id="PS50023"/>
    </source>
</evidence>
<accession>A0A452S369</accession>
<dbReference type="GO" id="GO:0036010">
    <property type="term" value="P:protein localization to endosome"/>
    <property type="evidence" value="ECO:0007669"/>
    <property type="project" value="Ensembl"/>
</dbReference>
<feature type="compositionally biased region" description="Polar residues" evidence="6">
    <location>
        <begin position="99"/>
        <end position="108"/>
    </location>
</feature>
<evidence type="ECO:0000256" key="2">
    <source>
        <dbReference type="ARBA" id="ARBA00022833"/>
    </source>
</evidence>
<dbReference type="GeneTree" id="ENSGT00940000156057"/>
<dbReference type="GO" id="GO:0008093">
    <property type="term" value="F:cytoskeletal anchor activity"/>
    <property type="evidence" value="ECO:0007669"/>
    <property type="project" value="Ensembl"/>
</dbReference>
<dbReference type="PANTHER" id="PTHR23167:SF89">
    <property type="entry name" value="MICAL-LIKE PROTEIN 1"/>
    <property type="match status" value="1"/>
</dbReference>
<dbReference type="InterPro" id="IPR022735">
    <property type="entry name" value="bMERB_dom"/>
</dbReference>
<sequence>MLLLPFTSCRDFDSLSKDNVFENNRLVSPQTDGRFRGCDVPDCLSIMTYVSQYYNHFASPGQAGVSSPRKAQAPSSPPLEAPTPAEPGDRAQGEELSPGSLSEQGAQRTPSSTCAACRQHVHLVQRYLAEGKLYHRHCFRCRQCSSTLLPGAYRSGPEEGTFVCAEHCARLGPGGRLGAKPGPPLQPKQQQLAEEVKDVDGGGAGASAPAGAEVGVPKASPEARPQIATKPRLPSKPQELGSSPAGRPTPAPRKAPESPALTPPTPRPRSSLQHENSAEQGGSSGLVNGRLHEPPVPKPRGTPKLSERTPAPRKDPPWITLVQAEPKKKPAPLPPSSSPGPPSRDSRQVENGGMKEAAQQSQVTAGPEPKPYNPFEEEEEDEPPAAPSLAAGPALAPSAESAPKSLHPWYGITPTSSPKTKKRPAPRAPSASPLALHTSRLSHSEPPSATPSPALSVESLSSESSSQTPSGELLEPPVVPKSSSEPAVHAPGTPGTSASLSADSSLSSSGELVQPSVDQIPQASPGLAPGTRGSPGPQPAKPCSGAAPTPLLLVGDKSPAPSPGSSSPQLQVKVSAPLAKSCRPVWPQGRDVQADQYIPEEDIHGEMDTIERQLDALEHRGVLLEEKLRGGVNEGREDDMLVDWFKLIHEKHLLVRRESELIYVFKQQNLEQRQADVEYELRCLLNKPEKDWTEEDRGREKVLMQELMTLIEQRNAIVNCLDEDRQREEEEDKMLEAMIRRKEFQKEAEPEGKKKGKFKTMKVLKLLGNKRDTKSKSPGDKS</sequence>
<dbReference type="GO" id="GO:0010009">
    <property type="term" value="C:cytoplasmic side of endosome membrane"/>
    <property type="evidence" value="ECO:0007669"/>
    <property type="project" value="Ensembl"/>
</dbReference>
<dbReference type="GO" id="GO:0006898">
    <property type="term" value="P:receptor-mediated endocytosis"/>
    <property type="evidence" value="ECO:0007669"/>
    <property type="project" value="Ensembl"/>
</dbReference>
<evidence type="ECO:0000256" key="1">
    <source>
        <dbReference type="ARBA" id="ARBA00022723"/>
    </source>
</evidence>
<dbReference type="GO" id="GO:0060271">
    <property type="term" value="P:cilium assembly"/>
    <property type="evidence" value="ECO:0007669"/>
    <property type="project" value="Ensembl"/>
</dbReference>
<keyword evidence="5" id="KW-0175">Coiled coil</keyword>
<dbReference type="SMART" id="SM00132">
    <property type="entry name" value="LIM"/>
    <property type="match status" value="1"/>
</dbReference>
<dbReference type="InterPro" id="IPR050540">
    <property type="entry name" value="F-actin_Monoox_Mical"/>
</dbReference>
<dbReference type="GO" id="GO:0061512">
    <property type="term" value="P:protein localization to cilium"/>
    <property type="evidence" value="ECO:0007669"/>
    <property type="project" value="Ensembl"/>
</dbReference>
<name>A0A452S369_URSAM</name>
<reference evidence="9" key="2">
    <citation type="submission" date="2025-08" db="UniProtKB">
        <authorList>
            <consortium name="Ensembl"/>
        </authorList>
    </citation>
    <scope>IDENTIFICATION</scope>
</reference>
<evidence type="ECO:0000256" key="5">
    <source>
        <dbReference type="SAM" id="Coils"/>
    </source>
</evidence>